<evidence type="ECO:0000313" key="1">
    <source>
        <dbReference type="EMBL" id="KAK4016569.1"/>
    </source>
</evidence>
<dbReference type="Proteomes" id="UP001234178">
    <property type="component" value="Unassembled WGS sequence"/>
</dbReference>
<protein>
    <submittedName>
        <fullName evidence="1">Uncharacterized protein</fullName>
    </submittedName>
</protein>
<dbReference type="EMBL" id="JAOYFB010000005">
    <property type="protein sequence ID" value="KAK4016569.1"/>
    <property type="molecule type" value="Genomic_DNA"/>
</dbReference>
<proteinExistence type="predicted"/>
<accession>A0ABQ9ZVL0</accession>
<organism evidence="1 2">
    <name type="scientific">Daphnia magna</name>
    <dbReference type="NCBI Taxonomy" id="35525"/>
    <lineage>
        <taxon>Eukaryota</taxon>
        <taxon>Metazoa</taxon>
        <taxon>Ecdysozoa</taxon>
        <taxon>Arthropoda</taxon>
        <taxon>Crustacea</taxon>
        <taxon>Branchiopoda</taxon>
        <taxon>Diplostraca</taxon>
        <taxon>Cladocera</taxon>
        <taxon>Anomopoda</taxon>
        <taxon>Daphniidae</taxon>
        <taxon>Daphnia</taxon>
    </lineage>
</organism>
<comment type="caution">
    <text evidence="1">The sequence shown here is derived from an EMBL/GenBank/DDBJ whole genome shotgun (WGS) entry which is preliminary data.</text>
</comment>
<reference evidence="1 2" key="1">
    <citation type="journal article" date="2023" name="Nucleic Acids Res.">
        <title>The hologenome of Daphnia magna reveals possible DNA methylation and microbiome-mediated evolution of the host genome.</title>
        <authorList>
            <person name="Chaturvedi A."/>
            <person name="Li X."/>
            <person name="Dhandapani V."/>
            <person name="Marshall H."/>
            <person name="Kissane S."/>
            <person name="Cuenca-Cambronero M."/>
            <person name="Asole G."/>
            <person name="Calvet F."/>
            <person name="Ruiz-Romero M."/>
            <person name="Marangio P."/>
            <person name="Guigo R."/>
            <person name="Rago D."/>
            <person name="Mirbahai L."/>
            <person name="Eastwood N."/>
            <person name="Colbourne J.K."/>
            <person name="Zhou J."/>
            <person name="Mallon E."/>
            <person name="Orsini L."/>
        </authorList>
    </citation>
    <scope>NUCLEOTIDE SEQUENCE [LARGE SCALE GENOMIC DNA]</scope>
    <source>
        <strain evidence="1">LRV0_1</strain>
    </source>
</reference>
<keyword evidence="2" id="KW-1185">Reference proteome</keyword>
<evidence type="ECO:0000313" key="2">
    <source>
        <dbReference type="Proteomes" id="UP001234178"/>
    </source>
</evidence>
<name>A0ABQ9ZVL0_9CRUS</name>
<gene>
    <name evidence="1" type="ORF">OUZ56_031529</name>
</gene>
<sequence length="147" mass="16736">MQDQSVLSFRPQQSLLFWLSGGGRCGPRPRESGVDLGHSNYVRGMHIEEPLEGKECPCLERAPCVCVNNHEVLVVQLTSRRFGSLIHDDIRCMRHRIRGEKEGLIWQSADRRGIFPAANNTPQDKEQGLPFYPFKEDKKLLAKSYDG</sequence>